<dbReference type="EMBL" id="AP014957">
    <property type="protein sequence ID" value="BAS76462.1"/>
    <property type="molecule type" value="Genomic_DNA"/>
</dbReference>
<sequence length="94" mass="9962">MVVAGKKQGRHSFSASSSSSSSSSCSVVQLGHHQRPQGEDPLIGIKAAAAGGGGIMRKGPWTEQEDVQLVWFVRLLGERRWDFLAKVSGLRGGG</sequence>
<comment type="subcellular location">
    <subcellularLocation>
        <location evidence="1">Nucleus</location>
    </subcellularLocation>
</comment>
<organism evidence="10 11">
    <name type="scientific">Oryza sativa subsp. japonica</name>
    <name type="common">Rice</name>
    <dbReference type="NCBI Taxonomy" id="39947"/>
    <lineage>
        <taxon>Eukaryota</taxon>
        <taxon>Viridiplantae</taxon>
        <taxon>Streptophyta</taxon>
        <taxon>Embryophyta</taxon>
        <taxon>Tracheophyta</taxon>
        <taxon>Spermatophyta</taxon>
        <taxon>Magnoliopsida</taxon>
        <taxon>Liliopsida</taxon>
        <taxon>Poales</taxon>
        <taxon>Poaceae</taxon>
        <taxon>BOP clade</taxon>
        <taxon>Oryzoideae</taxon>
        <taxon>Oryzeae</taxon>
        <taxon>Oryzinae</taxon>
        <taxon>Oryza</taxon>
        <taxon>Oryza sativa</taxon>
    </lineage>
</organism>
<dbReference type="PROSITE" id="PS51257">
    <property type="entry name" value="PROKAR_LIPOPROTEIN"/>
    <property type="match status" value="1"/>
</dbReference>
<evidence type="ECO:0000256" key="2">
    <source>
        <dbReference type="ARBA" id="ARBA00022737"/>
    </source>
</evidence>
<keyword evidence="6" id="KW-0539">Nucleus</keyword>
<dbReference type="InterPro" id="IPR044676">
    <property type="entry name" value="EOBI/EOBII-like_plant"/>
</dbReference>
<dbReference type="GO" id="GO:0043565">
    <property type="term" value="F:sequence-specific DNA binding"/>
    <property type="evidence" value="ECO:0007669"/>
    <property type="project" value="InterPro"/>
</dbReference>
<feature type="domain" description="Myb-like" evidence="8">
    <location>
        <begin position="56"/>
        <end position="94"/>
    </location>
</feature>
<evidence type="ECO:0000256" key="6">
    <source>
        <dbReference type="ARBA" id="ARBA00023242"/>
    </source>
</evidence>
<accession>A0A0P0VDS4</accession>
<dbReference type="InterPro" id="IPR009057">
    <property type="entry name" value="Homeodomain-like_sf"/>
</dbReference>
<evidence type="ECO:0000256" key="3">
    <source>
        <dbReference type="ARBA" id="ARBA00023015"/>
    </source>
</evidence>
<dbReference type="GO" id="GO:0005634">
    <property type="term" value="C:nucleus"/>
    <property type="evidence" value="ECO:0007669"/>
    <property type="project" value="UniProtKB-SubCell"/>
</dbReference>
<dbReference type="Pfam" id="PF00249">
    <property type="entry name" value="Myb_DNA-binding"/>
    <property type="match status" value="1"/>
</dbReference>
<dbReference type="PANTHER" id="PTHR45675:SF125">
    <property type="entry name" value="MYB DNA-BINDING DOMAIN SUPERFAMILY PROTEIN-RELATED"/>
    <property type="match status" value="1"/>
</dbReference>
<dbReference type="PANTHER" id="PTHR45675">
    <property type="entry name" value="MYB TRANSCRIPTION FACTOR-RELATED-RELATED"/>
    <property type="match status" value="1"/>
</dbReference>
<dbReference type="AlphaFoldDB" id="A0A0P0VDS4"/>
<dbReference type="InterPro" id="IPR001005">
    <property type="entry name" value="SANT/Myb"/>
</dbReference>
<evidence type="ECO:0000259" key="9">
    <source>
        <dbReference type="PROSITE" id="PS51294"/>
    </source>
</evidence>
<dbReference type="Proteomes" id="UP000059680">
    <property type="component" value="Chromosome 1"/>
</dbReference>
<dbReference type="PROSITE" id="PS51294">
    <property type="entry name" value="HTH_MYB"/>
    <property type="match status" value="1"/>
</dbReference>
<evidence type="ECO:0000259" key="8">
    <source>
        <dbReference type="PROSITE" id="PS50090"/>
    </source>
</evidence>
<keyword evidence="4" id="KW-0238">DNA-binding</keyword>
<dbReference type="PROSITE" id="PS50090">
    <property type="entry name" value="MYB_LIKE"/>
    <property type="match status" value="1"/>
</dbReference>
<keyword evidence="5" id="KW-0804">Transcription</keyword>
<evidence type="ECO:0000313" key="10">
    <source>
        <dbReference type="EMBL" id="BAS76462.1"/>
    </source>
</evidence>
<keyword evidence="3" id="KW-0805">Transcription regulation</keyword>
<dbReference type="GO" id="GO:0003700">
    <property type="term" value="F:DNA-binding transcription factor activity"/>
    <property type="evidence" value="ECO:0007669"/>
    <property type="project" value="InterPro"/>
</dbReference>
<evidence type="ECO:0000256" key="4">
    <source>
        <dbReference type="ARBA" id="ARBA00023125"/>
    </source>
</evidence>
<keyword evidence="2" id="KW-0677">Repeat</keyword>
<reference evidence="11" key="1">
    <citation type="journal article" date="2005" name="Nature">
        <title>The map-based sequence of the rice genome.</title>
        <authorList>
            <consortium name="International rice genome sequencing project (IRGSP)"/>
            <person name="Matsumoto T."/>
            <person name="Wu J."/>
            <person name="Kanamori H."/>
            <person name="Katayose Y."/>
            <person name="Fujisawa M."/>
            <person name="Namiki N."/>
            <person name="Mizuno H."/>
            <person name="Yamamoto K."/>
            <person name="Antonio B.A."/>
            <person name="Baba T."/>
            <person name="Sakata K."/>
            <person name="Nagamura Y."/>
            <person name="Aoki H."/>
            <person name="Arikawa K."/>
            <person name="Arita K."/>
            <person name="Bito T."/>
            <person name="Chiden Y."/>
            <person name="Fujitsuka N."/>
            <person name="Fukunaka R."/>
            <person name="Hamada M."/>
            <person name="Harada C."/>
            <person name="Hayashi A."/>
            <person name="Hijishita S."/>
            <person name="Honda M."/>
            <person name="Hosokawa S."/>
            <person name="Ichikawa Y."/>
            <person name="Idonuma A."/>
            <person name="Iijima M."/>
            <person name="Ikeda M."/>
            <person name="Ikeno M."/>
            <person name="Ito K."/>
            <person name="Ito S."/>
            <person name="Ito T."/>
            <person name="Ito Y."/>
            <person name="Ito Y."/>
            <person name="Iwabuchi A."/>
            <person name="Kamiya K."/>
            <person name="Karasawa W."/>
            <person name="Kurita K."/>
            <person name="Katagiri S."/>
            <person name="Kikuta A."/>
            <person name="Kobayashi H."/>
            <person name="Kobayashi N."/>
            <person name="Machita K."/>
            <person name="Maehara T."/>
            <person name="Masukawa M."/>
            <person name="Mizubayashi T."/>
            <person name="Mukai Y."/>
            <person name="Nagasaki H."/>
            <person name="Nagata Y."/>
            <person name="Naito S."/>
            <person name="Nakashima M."/>
            <person name="Nakama Y."/>
            <person name="Nakamichi Y."/>
            <person name="Nakamura M."/>
            <person name="Meguro A."/>
            <person name="Negishi M."/>
            <person name="Ohta I."/>
            <person name="Ohta T."/>
            <person name="Okamoto M."/>
            <person name="Ono N."/>
            <person name="Saji S."/>
            <person name="Sakaguchi M."/>
            <person name="Sakai K."/>
            <person name="Shibata M."/>
            <person name="Shimokawa T."/>
            <person name="Song J."/>
            <person name="Takazaki Y."/>
            <person name="Terasawa K."/>
            <person name="Tsugane M."/>
            <person name="Tsuji K."/>
            <person name="Ueda S."/>
            <person name="Waki K."/>
            <person name="Yamagata H."/>
            <person name="Yamamoto M."/>
            <person name="Yamamoto S."/>
            <person name="Yamane H."/>
            <person name="Yoshiki S."/>
            <person name="Yoshihara R."/>
            <person name="Yukawa K."/>
            <person name="Zhong H."/>
            <person name="Yano M."/>
            <person name="Yuan Q."/>
            <person name="Ouyang S."/>
            <person name="Liu J."/>
            <person name="Jones K.M."/>
            <person name="Gansberger K."/>
            <person name="Moffat K."/>
            <person name="Hill J."/>
            <person name="Bera J."/>
            <person name="Fadrosh D."/>
            <person name="Jin S."/>
            <person name="Johri S."/>
            <person name="Kim M."/>
            <person name="Overton L."/>
            <person name="Reardon M."/>
            <person name="Tsitrin T."/>
            <person name="Vuong H."/>
            <person name="Weaver B."/>
            <person name="Ciecko A."/>
            <person name="Tallon L."/>
            <person name="Jackson J."/>
            <person name="Pai G."/>
            <person name="Aken S.V."/>
            <person name="Utterback T."/>
            <person name="Reidmuller S."/>
            <person name="Feldblyum T."/>
            <person name="Hsiao J."/>
            <person name="Zismann V."/>
            <person name="Iobst S."/>
            <person name="de Vazeille A.R."/>
            <person name="Buell C.R."/>
            <person name="Ying K."/>
            <person name="Li Y."/>
            <person name="Lu T."/>
            <person name="Huang Y."/>
            <person name="Zhao Q."/>
            <person name="Feng Q."/>
            <person name="Zhang L."/>
            <person name="Zhu J."/>
            <person name="Weng Q."/>
            <person name="Mu J."/>
            <person name="Lu Y."/>
            <person name="Fan D."/>
            <person name="Liu Y."/>
            <person name="Guan J."/>
            <person name="Zhang Y."/>
            <person name="Yu S."/>
            <person name="Liu X."/>
            <person name="Zhang Y."/>
            <person name="Hong G."/>
            <person name="Han B."/>
            <person name="Choisne N."/>
            <person name="Demange N."/>
            <person name="Orjeda G."/>
            <person name="Samain S."/>
            <person name="Cattolico L."/>
            <person name="Pelletier E."/>
            <person name="Couloux A."/>
            <person name="Segurens B."/>
            <person name="Wincker P."/>
            <person name="D'Hont A."/>
            <person name="Scarpelli C."/>
            <person name="Weissenbach J."/>
            <person name="Salanoubat M."/>
            <person name="Quetier F."/>
            <person name="Yu Y."/>
            <person name="Kim H.R."/>
            <person name="Rambo T."/>
            <person name="Currie J."/>
            <person name="Collura K."/>
            <person name="Luo M."/>
            <person name="Yang T."/>
            <person name="Ammiraju J.S.S."/>
            <person name="Engler F."/>
            <person name="Soderlund C."/>
            <person name="Wing R.A."/>
            <person name="Palmer L.E."/>
            <person name="de la Bastide M."/>
            <person name="Spiegel L."/>
            <person name="Nascimento L."/>
            <person name="Zutavern T."/>
            <person name="O'Shaughnessy A."/>
            <person name="Dike S."/>
            <person name="Dedhia N."/>
            <person name="Preston R."/>
            <person name="Balija V."/>
            <person name="McCombie W.R."/>
            <person name="Chow T."/>
            <person name="Chen H."/>
            <person name="Chung M."/>
            <person name="Chen C."/>
            <person name="Shaw J."/>
            <person name="Wu H."/>
            <person name="Hsiao K."/>
            <person name="Chao Y."/>
            <person name="Chu M."/>
            <person name="Cheng C."/>
            <person name="Hour A."/>
            <person name="Lee P."/>
            <person name="Lin S."/>
            <person name="Lin Y."/>
            <person name="Liou J."/>
            <person name="Liu S."/>
            <person name="Hsing Y."/>
            <person name="Raghuvanshi S."/>
            <person name="Mohanty A."/>
            <person name="Bharti A.K."/>
            <person name="Gaur A."/>
            <person name="Gupta V."/>
            <person name="Kumar D."/>
            <person name="Ravi V."/>
            <person name="Vij S."/>
            <person name="Kapur A."/>
            <person name="Khurana P."/>
            <person name="Khurana P."/>
            <person name="Khurana J.P."/>
            <person name="Tyagi A.K."/>
            <person name="Gaikwad K."/>
            <person name="Singh A."/>
            <person name="Dalal V."/>
            <person name="Srivastava S."/>
            <person name="Dixit A."/>
            <person name="Pal A.K."/>
            <person name="Ghazi I.A."/>
            <person name="Yadav M."/>
            <person name="Pandit A."/>
            <person name="Bhargava A."/>
            <person name="Sureshbabu K."/>
            <person name="Batra K."/>
            <person name="Sharma T.R."/>
            <person name="Mohapatra T."/>
            <person name="Singh N.K."/>
            <person name="Messing J."/>
            <person name="Nelson A.B."/>
            <person name="Fuks G."/>
            <person name="Kavchok S."/>
            <person name="Keizer G."/>
            <person name="Linton E."/>
            <person name="Llaca V."/>
            <person name="Song R."/>
            <person name="Tanyolac B."/>
            <person name="Young S."/>
            <person name="Ho-Il K."/>
            <person name="Hahn J.H."/>
            <person name="Sangsakoo G."/>
            <person name="Vanavichit A."/>
            <person name="de Mattos Luiz.A.T."/>
            <person name="Zimmer P.D."/>
            <person name="Malone G."/>
            <person name="Dellagostin O."/>
            <person name="de Oliveira A.C."/>
            <person name="Bevan M."/>
            <person name="Bancroft I."/>
            <person name="Minx P."/>
            <person name="Cordum H."/>
            <person name="Wilson R."/>
            <person name="Cheng Z."/>
            <person name="Jin W."/>
            <person name="Jiang J."/>
            <person name="Leong S.A."/>
            <person name="Iwama H."/>
            <person name="Gojobori T."/>
            <person name="Itoh T."/>
            <person name="Niimura Y."/>
            <person name="Fujii Y."/>
            <person name="Habara T."/>
            <person name="Sakai H."/>
            <person name="Sato Y."/>
            <person name="Wilson G."/>
            <person name="Kumar K."/>
            <person name="McCouch S."/>
            <person name="Juretic N."/>
            <person name="Hoen D."/>
            <person name="Wright S."/>
            <person name="Bruskiewich R."/>
            <person name="Bureau T."/>
            <person name="Miyao A."/>
            <person name="Hirochika H."/>
            <person name="Nishikawa T."/>
            <person name="Kadowaki K."/>
            <person name="Sugiura M."/>
            <person name="Burr B."/>
            <person name="Sasaki T."/>
        </authorList>
    </citation>
    <scope>NUCLEOTIDE SEQUENCE [LARGE SCALE GENOMIC DNA]</scope>
    <source>
        <strain evidence="11">cv. Nipponbare</strain>
    </source>
</reference>
<reference evidence="10 11" key="3">
    <citation type="journal article" date="2013" name="Rice">
        <title>Improvement of the Oryza sativa Nipponbare reference genome using next generation sequence and optical map data.</title>
        <authorList>
            <person name="Kawahara Y."/>
            <person name="de la Bastide M."/>
            <person name="Hamilton J.P."/>
            <person name="Kanamori H."/>
            <person name="McCombie W.R."/>
            <person name="Ouyang S."/>
            <person name="Schwartz D.C."/>
            <person name="Tanaka T."/>
            <person name="Wu J."/>
            <person name="Zhou S."/>
            <person name="Childs K.L."/>
            <person name="Davidson R.M."/>
            <person name="Lin H."/>
            <person name="Quesada-Ocampo L."/>
            <person name="Vaillancourt B."/>
            <person name="Sakai H."/>
            <person name="Lee S.S."/>
            <person name="Kim J."/>
            <person name="Numa H."/>
            <person name="Itoh T."/>
            <person name="Buell C.R."/>
            <person name="Matsumoto T."/>
        </authorList>
    </citation>
    <scope>NUCLEOTIDE SEQUENCE [LARGE SCALE GENOMIC DNA]</scope>
    <source>
        <strain evidence="11">cv. Nipponbare</strain>
    </source>
</reference>
<dbReference type="InterPro" id="IPR017930">
    <property type="entry name" value="Myb_dom"/>
</dbReference>
<evidence type="ECO:0000256" key="7">
    <source>
        <dbReference type="SAM" id="MobiDB-lite"/>
    </source>
</evidence>
<feature type="region of interest" description="Disordered" evidence="7">
    <location>
        <begin position="1"/>
        <end position="42"/>
    </location>
</feature>
<dbReference type="CDD" id="cd00167">
    <property type="entry name" value="SANT"/>
    <property type="match status" value="1"/>
</dbReference>
<evidence type="ECO:0000256" key="5">
    <source>
        <dbReference type="ARBA" id="ARBA00023163"/>
    </source>
</evidence>
<reference evidence="10 11" key="2">
    <citation type="journal article" date="2013" name="Plant Cell Physiol.">
        <title>Rice Annotation Project Database (RAP-DB): an integrative and interactive database for rice genomics.</title>
        <authorList>
            <person name="Sakai H."/>
            <person name="Lee S.S."/>
            <person name="Tanaka T."/>
            <person name="Numa H."/>
            <person name="Kim J."/>
            <person name="Kawahara Y."/>
            <person name="Wakimoto H."/>
            <person name="Yang C.C."/>
            <person name="Iwamoto M."/>
            <person name="Abe T."/>
            <person name="Yamada Y."/>
            <person name="Muto A."/>
            <person name="Inokuchi H."/>
            <person name="Ikemura T."/>
            <person name="Matsumoto T."/>
            <person name="Sasaki T."/>
            <person name="Itoh T."/>
        </authorList>
    </citation>
    <scope>NUCLEOTIDE SEQUENCE [LARGE SCALE GENOMIC DNA]</scope>
    <source>
        <strain evidence="11">cv. Nipponbare</strain>
    </source>
</reference>
<keyword evidence="11" id="KW-1185">Reference proteome</keyword>
<feature type="compositionally biased region" description="Low complexity" evidence="7">
    <location>
        <begin position="12"/>
        <end position="26"/>
    </location>
</feature>
<dbReference type="SUPFAM" id="SSF46689">
    <property type="entry name" value="Homeodomain-like"/>
    <property type="match status" value="1"/>
</dbReference>
<evidence type="ECO:0000313" key="11">
    <source>
        <dbReference type="Proteomes" id="UP000059680"/>
    </source>
</evidence>
<proteinExistence type="predicted"/>
<gene>
    <name evidence="10" type="ordered locus">Os01g0975300</name>
    <name evidence="10" type="ORF">OSNPB_010975300</name>
</gene>
<protein>
    <submittedName>
        <fullName evidence="10">Os01g0975300 protein</fullName>
    </submittedName>
</protein>
<feature type="domain" description="HTH myb-type" evidence="9">
    <location>
        <begin position="57"/>
        <end position="94"/>
    </location>
</feature>
<evidence type="ECO:0000256" key="1">
    <source>
        <dbReference type="ARBA" id="ARBA00004123"/>
    </source>
</evidence>
<dbReference type="Gene3D" id="1.10.10.60">
    <property type="entry name" value="Homeodomain-like"/>
    <property type="match status" value="1"/>
</dbReference>
<name>A0A0P0VDS4_ORYSJ</name>